<dbReference type="Proteomes" id="UP000321595">
    <property type="component" value="Chromosome"/>
</dbReference>
<reference evidence="2 3" key="1">
    <citation type="submission" date="2019-08" db="EMBL/GenBank/DDBJ databases">
        <authorList>
            <person name="Liang Q."/>
        </authorList>
    </citation>
    <scope>NUCLEOTIDE SEQUENCE [LARGE SCALE GENOMIC DNA]</scope>
    <source>
        <strain evidence="2 3">V1718</strain>
    </source>
</reference>
<dbReference type="Pfam" id="PF07791">
    <property type="entry name" value="Imm11"/>
    <property type="match status" value="1"/>
</dbReference>
<organism evidence="2 3">
    <name type="scientific">Microvenator marinus</name>
    <dbReference type="NCBI Taxonomy" id="2600177"/>
    <lineage>
        <taxon>Bacteria</taxon>
        <taxon>Deltaproteobacteria</taxon>
        <taxon>Bradymonadales</taxon>
        <taxon>Microvenatoraceae</taxon>
        <taxon>Microvenator</taxon>
    </lineage>
</organism>
<protein>
    <recommendedName>
        <fullName evidence="1">Immunity MXAN-0049 protein domain-containing protein</fullName>
    </recommendedName>
</protein>
<evidence type="ECO:0000259" key="1">
    <source>
        <dbReference type="Pfam" id="PF07791"/>
    </source>
</evidence>
<gene>
    <name evidence="2" type="ORF">FRD01_16795</name>
</gene>
<feature type="domain" description="Immunity MXAN-0049 protein" evidence="1">
    <location>
        <begin position="21"/>
        <end position="193"/>
    </location>
</feature>
<keyword evidence="3" id="KW-1185">Reference proteome</keyword>
<dbReference type="AlphaFoldDB" id="A0A5B8XUN8"/>
<evidence type="ECO:0000313" key="3">
    <source>
        <dbReference type="Proteomes" id="UP000321595"/>
    </source>
</evidence>
<accession>A0A5B8XUN8</accession>
<dbReference type="InterPro" id="IPR012433">
    <property type="entry name" value="Imm11"/>
</dbReference>
<proteinExistence type="predicted"/>
<evidence type="ECO:0000313" key="2">
    <source>
        <dbReference type="EMBL" id="QED28867.1"/>
    </source>
</evidence>
<dbReference type="RefSeq" id="WP_146961673.1">
    <property type="nucleotide sequence ID" value="NZ_CP042467.1"/>
</dbReference>
<dbReference type="OrthoDB" id="5519516at2"/>
<dbReference type="EMBL" id="CP042467">
    <property type="protein sequence ID" value="QED28867.1"/>
    <property type="molecule type" value="Genomic_DNA"/>
</dbReference>
<name>A0A5B8XUN8_9DELT</name>
<sequence>MSKYFVLDCHPPLEAEFYNILVPYPANDRRWEAGVLFSVQDRREGFRPPTEPIEIQTEPEIEPPPRIYAELLWVPIPLMSRRLTAALQAAGVDNLQTYETRIETTLGETPPPADHYLAFNIVGLVAAADLQKSMTNPDVTETMNSMDFHTLSIDEAKTQELLLFRLAENITAVLVHERVKLAIEAAGITNLTWFAPEEWAG</sequence>
<dbReference type="KEGG" id="bbae:FRD01_16795"/>